<keyword evidence="5" id="KW-1185">Reference proteome</keyword>
<dbReference type="AlphaFoldDB" id="A0A8H4VZ60"/>
<accession>A0A8H4VZ60</accession>
<dbReference type="GO" id="GO:0003700">
    <property type="term" value="F:DNA-binding transcription factor activity"/>
    <property type="evidence" value="ECO:0007669"/>
    <property type="project" value="TreeGrafter"/>
</dbReference>
<gene>
    <name evidence="4" type="ORF">G7Y89_g10480</name>
</gene>
<evidence type="ECO:0000313" key="5">
    <source>
        <dbReference type="Proteomes" id="UP000566819"/>
    </source>
</evidence>
<dbReference type="InterPro" id="IPR021858">
    <property type="entry name" value="Fun_TF"/>
</dbReference>
<dbReference type="Pfam" id="PF11951">
    <property type="entry name" value="Fungal_trans_2"/>
    <property type="match status" value="2"/>
</dbReference>
<evidence type="ECO:0000256" key="1">
    <source>
        <dbReference type="ARBA" id="ARBA00004123"/>
    </source>
</evidence>
<evidence type="ECO:0000256" key="3">
    <source>
        <dbReference type="SAM" id="MobiDB-lite"/>
    </source>
</evidence>
<dbReference type="PANTHER" id="PTHR37534:SF26">
    <property type="entry name" value="TRANSCRIPTION FACTOR, PUTATIVE-RELATED"/>
    <property type="match status" value="1"/>
</dbReference>
<name>A0A8H4VZ60_9HELO</name>
<feature type="region of interest" description="Disordered" evidence="3">
    <location>
        <begin position="1"/>
        <end position="23"/>
    </location>
</feature>
<proteinExistence type="predicted"/>
<dbReference type="OrthoDB" id="5213892at2759"/>
<feature type="region of interest" description="Disordered" evidence="3">
    <location>
        <begin position="66"/>
        <end position="89"/>
    </location>
</feature>
<dbReference type="GO" id="GO:0045944">
    <property type="term" value="P:positive regulation of transcription by RNA polymerase II"/>
    <property type="evidence" value="ECO:0007669"/>
    <property type="project" value="TreeGrafter"/>
</dbReference>
<comment type="subcellular location">
    <subcellularLocation>
        <location evidence="1">Nucleus</location>
    </subcellularLocation>
</comment>
<keyword evidence="2" id="KW-0539">Nucleus</keyword>
<dbReference type="PANTHER" id="PTHR37534">
    <property type="entry name" value="TRANSCRIPTIONAL ACTIVATOR PROTEIN UGA3"/>
    <property type="match status" value="1"/>
</dbReference>
<sequence>MSPAEKSESQPWKPEDAKPNTKYERMLDFALTLECSGYGQRPDWLDSGPREKEMAAKIRETVKEVTSQKKRLAMQQRQIQTQPPEEEKALISPPPVEAQLLHPSTSVILDSSPHENDRRVEDLPRLVDGPPPGLLPANAASYVASHESVLLMHYLDKVFPQQFLFYESSLEEGGRGWLLTLLMNCKPLFHAACSLAAYHRQITYCLREGMAKPCFSKEALQLHYGNFGGRYATSMLYNTVYFPGACRAALSFFAAVGLWFEIISCTTTGSAPFECDNAIEEAAIQFERAIGCENWVVMAIKDVARLNHWKTNRKATGQLSMRELVSRGIEIENRLNSGLEKNLQKIQQFITPGIDRNHYSLRKNHSYISSCVTRVYCCAGLVQLHVVISRAHPELPEIHDGVTRAMEAFKALPDPEIINSLVWPLCIVGCMASEQDEGSFLKLARCANPSDSTLGAAKARTIMEECWRLRRLDPGSGNVTWKTAMDSLEFNILLI</sequence>
<dbReference type="GO" id="GO:0000976">
    <property type="term" value="F:transcription cis-regulatory region binding"/>
    <property type="evidence" value="ECO:0007669"/>
    <property type="project" value="TreeGrafter"/>
</dbReference>
<organism evidence="4 5">
    <name type="scientific">Cudoniella acicularis</name>
    <dbReference type="NCBI Taxonomy" id="354080"/>
    <lineage>
        <taxon>Eukaryota</taxon>
        <taxon>Fungi</taxon>
        <taxon>Dikarya</taxon>
        <taxon>Ascomycota</taxon>
        <taxon>Pezizomycotina</taxon>
        <taxon>Leotiomycetes</taxon>
        <taxon>Helotiales</taxon>
        <taxon>Tricladiaceae</taxon>
        <taxon>Cudoniella</taxon>
    </lineage>
</organism>
<evidence type="ECO:0000256" key="2">
    <source>
        <dbReference type="ARBA" id="ARBA00023242"/>
    </source>
</evidence>
<dbReference type="EMBL" id="JAAMPI010000930">
    <property type="protein sequence ID" value="KAF4627672.1"/>
    <property type="molecule type" value="Genomic_DNA"/>
</dbReference>
<dbReference type="Proteomes" id="UP000566819">
    <property type="component" value="Unassembled WGS sequence"/>
</dbReference>
<evidence type="ECO:0000313" key="4">
    <source>
        <dbReference type="EMBL" id="KAF4627672.1"/>
    </source>
</evidence>
<reference evidence="4 5" key="1">
    <citation type="submission" date="2020-03" db="EMBL/GenBank/DDBJ databases">
        <title>Draft Genome Sequence of Cudoniella acicularis.</title>
        <authorList>
            <person name="Buettner E."/>
            <person name="Kellner H."/>
        </authorList>
    </citation>
    <scope>NUCLEOTIDE SEQUENCE [LARGE SCALE GENOMIC DNA]</scope>
    <source>
        <strain evidence="4 5">DSM 108380</strain>
    </source>
</reference>
<protein>
    <submittedName>
        <fullName evidence="4">Uncharacterized protein</fullName>
    </submittedName>
</protein>
<dbReference type="GO" id="GO:0005634">
    <property type="term" value="C:nucleus"/>
    <property type="evidence" value="ECO:0007669"/>
    <property type="project" value="UniProtKB-SubCell"/>
</dbReference>
<comment type="caution">
    <text evidence="4">The sequence shown here is derived from an EMBL/GenBank/DDBJ whole genome shotgun (WGS) entry which is preliminary data.</text>
</comment>